<proteinExistence type="predicted"/>
<gene>
    <name evidence="1" type="ORF">L873DRAFT_232362</name>
</gene>
<dbReference type="AlphaFoldDB" id="A0A3N4JYE0"/>
<organism evidence="1 2">
    <name type="scientific">Choiromyces venosus 120613-1</name>
    <dbReference type="NCBI Taxonomy" id="1336337"/>
    <lineage>
        <taxon>Eukaryota</taxon>
        <taxon>Fungi</taxon>
        <taxon>Dikarya</taxon>
        <taxon>Ascomycota</taxon>
        <taxon>Pezizomycotina</taxon>
        <taxon>Pezizomycetes</taxon>
        <taxon>Pezizales</taxon>
        <taxon>Tuberaceae</taxon>
        <taxon>Choiromyces</taxon>
    </lineage>
</organism>
<protein>
    <submittedName>
        <fullName evidence="1">Uncharacterized protein</fullName>
    </submittedName>
</protein>
<dbReference type="EMBL" id="ML120363">
    <property type="protein sequence ID" value="RPB03330.1"/>
    <property type="molecule type" value="Genomic_DNA"/>
</dbReference>
<evidence type="ECO:0000313" key="1">
    <source>
        <dbReference type="EMBL" id="RPB03330.1"/>
    </source>
</evidence>
<reference evidence="1 2" key="1">
    <citation type="journal article" date="2018" name="Nat. Ecol. Evol.">
        <title>Pezizomycetes genomes reveal the molecular basis of ectomycorrhizal truffle lifestyle.</title>
        <authorList>
            <person name="Murat C."/>
            <person name="Payen T."/>
            <person name="Noel B."/>
            <person name="Kuo A."/>
            <person name="Morin E."/>
            <person name="Chen J."/>
            <person name="Kohler A."/>
            <person name="Krizsan K."/>
            <person name="Balestrini R."/>
            <person name="Da Silva C."/>
            <person name="Montanini B."/>
            <person name="Hainaut M."/>
            <person name="Levati E."/>
            <person name="Barry K.W."/>
            <person name="Belfiori B."/>
            <person name="Cichocki N."/>
            <person name="Clum A."/>
            <person name="Dockter R.B."/>
            <person name="Fauchery L."/>
            <person name="Guy J."/>
            <person name="Iotti M."/>
            <person name="Le Tacon F."/>
            <person name="Lindquist E.A."/>
            <person name="Lipzen A."/>
            <person name="Malagnac F."/>
            <person name="Mello A."/>
            <person name="Molinier V."/>
            <person name="Miyauchi S."/>
            <person name="Poulain J."/>
            <person name="Riccioni C."/>
            <person name="Rubini A."/>
            <person name="Sitrit Y."/>
            <person name="Splivallo R."/>
            <person name="Traeger S."/>
            <person name="Wang M."/>
            <person name="Zifcakova L."/>
            <person name="Wipf D."/>
            <person name="Zambonelli A."/>
            <person name="Paolocci F."/>
            <person name="Nowrousian M."/>
            <person name="Ottonello S."/>
            <person name="Baldrian P."/>
            <person name="Spatafora J.W."/>
            <person name="Henrissat B."/>
            <person name="Nagy L.G."/>
            <person name="Aury J.M."/>
            <person name="Wincker P."/>
            <person name="Grigoriev I.V."/>
            <person name="Bonfante P."/>
            <person name="Martin F.M."/>
        </authorList>
    </citation>
    <scope>NUCLEOTIDE SEQUENCE [LARGE SCALE GENOMIC DNA]</scope>
    <source>
        <strain evidence="1 2">120613-1</strain>
    </source>
</reference>
<evidence type="ECO:0000313" key="2">
    <source>
        <dbReference type="Proteomes" id="UP000276215"/>
    </source>
</evidence>
<sequence>MLLLLIYTVGITSGSGVYRCFGWIVHLMLTFRTYSGPTPRIVSTINFEQLVYTTIATCTKTLD</sequence>
<accession>A0A3N4JYE0</accession>
<dbReference type="Proteomes" id="UP000276215">
    <property type="component" value="Unassembled WGS sequence"/>
</dbReference>
<keyword evidence="2" id="KW-1185">Reference proteome</keyword>
<name>A0A3N4JYE0_9PEZI</name>